<reference evidence="2" key="1">
    <citation type="submission" date="2017-02" db="EMBL/GenBank/DDBJ databases">
        <authorList>
            <person name="Varghese N."/>
            <person name="Submissions S."/>
        </authorList>
    </citation>
    <scope>NUCLEOTIDE SEQUENCE [LARGE SCALE GENOMIC DNA]</scope>
    <source>
        <strain evidence="2">R11H</strain>
    </source>
</reference>
<sequence length="79" mass="8266">MNASLGSSAAMWRANSRRAALFGTMGSTPASLHPSGIAQSLSLGAYPPKGQAYSPHLEKPALINVGINMLSKPLTRTTR</sequence>
<name>A0A1T5DPN9_9SPHN</name>
<accession>A0A1T5DPN9</accession>
<evidence type="ECO:0000313" key="2">
    <source>
        <dbReference type="Proteomes" id="UP000190044"/>
    </source>
</evidence>
<evidence type="ECO:0000313" key="1">
    <source>
        <dbReference type="EMBL" id="SKB73576.1"/>
    </source>
</evidence>
<dbReference type="AlphaFoldDB" id="A0A1T5DPN9"/>
<gene>
    <name evidence="1" type="ORF">SAMN06295937_1015107</name>
</gene>
<dbReference type="Proteomes" id="UP000190044">
    <property type="component" value="Unassembled WGS sequence"/>
</dbReference>
<protein>
    <submittedName>
        <fullName evidence="1">Uncharacterized protein</fullName>
    </submittedName>
</protein>
<proteinExistence type="predicted"/>
<organism evidence="1 2">
    <name type="scientific">Sphingopyxis flava</name>
    <dbReference type="NCBI Taxonomy" id="1507287"/>
    <lineage>
        <taxon>Bacteria</taxon>
        <taxon>Pseudomonadati</taxon>
        <taxon>Pseudomonadota</taxon>
        <taxon>Alphaproteobacteria</taxon>
        <taxon>Sphingomonadales</taxon>
        <taxon>Sphingomonadaceae</taxon>
        <taxon>Sphingopyxis</taxon>
    </lineage>
</organism>
<keyword evidence="2" id="KW-1185">Reference proteome</keyword>
<dbReference type="EMBL" id="FUYP01000015">
    <property type="protein sequence ID" value="SKB73576.1"/>
    <property type="molecule type" value="Genomic_DNA"/>
</dbReference>